<name>A0A6C0K9G6_9ZZZZ</name>
<feature type="region of interest" description="Disordered" evidence="1">
    <location>
        <begin position="35"/>
        <end position="57"/>
    </location>
</feature>
<dbReference type="AlphaFoldDB" id="A0A6C0K9G6"/>
<accession>A0A6C0K9G6</accession>
<protein>
    <submittedName>
        <fullName evidence="2">Uncharacterized protein</fullName>
    </submittedName>
</protein>
<dbReference type="EMBL" id="MN740845">
    <property type="protein sequence ID" value="QHU14695.1"/>
    <property type="molecule type" value="Genomic_DNA"/>
</dbReference>
<organism evidence="2">
    <name type="scientific">viral metagenome</name>
    <dbReference type="NCBI Taxonomy" id="1070528"/>
    <lineage>
        <taxon>unclassified sequences</taxon>
        <taxon>metagenomes</taxon>
        <taxon>organismal metagenomes</taxon>
    </lineage>
</organism>
<feature type="compositionally biased region" description="Polar residues" evidence="1">
    <location>
        <begin position="42"/>
        <end position="54"/>
    </location>
</feature>
<evidence type="ECO:0000256" key="1">
    <source>
        <dbReference type="SAM" id="MobiDB-lite"/>
    </source>
</evidence>
<evidence type="ECO:0000313" key="2">
    <source>
        <dbReference type="EMBL" id="QHU14695.1"/>
    </source>
</evidence>
<proteinExistence type="predicted"/>
<reference evidence="2" key="1">
    <citation type="journal article" date="2020" name="Nature">
        <title>Giant virus diversity and host interactions through global metagenomics.</title>
        <authorList>
            <person name="Schulz F."/>
            <person name="Roux S."/>
            <person name="Paez-Espino D."/>
            <person name="Jungbluth S."/>
            <person name="Walsh D.A."/>
            <person name="Denef V.J."/>
            <person name="McMahon K.D."/>
            <person name="Konstantinidis K.T."/>
            <person name="Eloe-Fadrosh E.A."/>
            <person name="Kyrpides N.C."/>
            <person name="Woyke T."/>
        </authorList>
    </citation>
    <scope>NUCLEOTIDE SEQUENCE</scope>
    <source>
        <strain evidence="2">GVMAG-S-1102113-126</strain>
    </source>
</reference>
<feature type="region of interest" description="Disordered" evidence="1">
    <location>
        <begin position="77"/>
        <end position="96"/>
    </location>
</feature>
<sequence length="125" mass="13657">MPYCSLSDAYGPGDWTASGTVSHVPAPLQPSKFCTNDPYFDSENNSKGSKQPKGTENAILDKFNDIEKRIEAFTAYAGAHTSPHTSRRKTQPFSQKATSNARLENILHLVLVSIFSVLVVENLVG</sequence>